<feature type="transmembrane region" description="Helical" evidence="1">
    <location>
        <begin position="46"/>
        <end position="75"/>
    </location>
</feature>
<feature type="transmembrane region" description="Helical" evidence="1">
    <location>
        <begin position="386"/>
        <end position="411"/>
    </location>
</feature>
<gene>
    <name evidence="2" type="ORF">ABNK63_00115</name>
</gene>
<feature type="transmembrane region" description="Helical" evidence="1">
    <location>
        <begin position="87"/>
        <end position="107"/>
    </location>
</feature>
<organism evidence="2">
    <name type="scientific">Rhodanobacter sp. IGA1.0</name>
    <dbReference type="NCBI Taxonomy" id="3158582"/>
    <lineage>
        <taxon>Bacteria</taxon>
        <taxon>Pseudomonadati</taxon>
        <taxon>Pseudomonadota</taxon>
        <taxon>Gammaproteobacteria</taxon>
        <taxon>Lysobacterales</taxon>
        <taxon>Rhodanobacteraceae</taxon>
        <taxon>Rhodanobacter</taxon>
    </lineage>
</organism>
<feature type="transmembrane region" description="Helical" evidence="1">
    <location>
        <begin position="302"/>
        <end position="326"/>
    </location>
</feature>
<keyword evidence="1" id="KW-1133">Transmembrane helix</keyword>
<feature type="transmembrane region" description="Helical" evidence="1">
    <location>
        <begin position="136"/>
        <end position="153"/>
    </location>
</feature>
<keyword evidence="1" id="KW-0812">Transmembrane</keyword>
<evidence type="ECO:0000256" key="1">
    <source>
        <dbReference type="SAM" id="Phobius"/>
    </source>
</evidence>
<feature type="transmembrane region" description="Helical" evidence="1">
    <location>
        <begin position="165"/>
        <end position="184"/>
    </location>
</feature>
<evidence type="ECO:0008006" key="3">
    <source>
        <dbReference type="Google" id="ProtNLM"/>
    </source>
</evidence>
<feature type="transmembrane region" description="Helical" evidence="1">
    <location>
        <begin position="418"/>
        <end position="442"/>
    </location>
</feature>
<dbReference type="RefSeq" id="WP_350016310.1">
    <property type="nucleotide sequence ID" value="NZ_CP157948.1"/>
</dbReference>
<dbReference type="AlphaFoldDB" id="A0AAU7QKG7"/>
<protein>
    <recommendedName>
        <fullName evidence="3">ABC transporter permease</fullName>
    </recommendedName>
</protein>
<sequence>MKLSQLFRIPWYAAHRSLRWMAVVLLTVCAGSAIGLGLFGSKPGHFAGAIFMFGVGLLFVWAFFLSTTLLLAIDAWQLRVPAIQRQIVASLLLHAGLGIAVPTLVLGMLGAPVLNTAVVLTLCTSLGLAFALMPRYCAIFFGLTPTLGNTLWHRLHLPGIDDPRFVLIALPLILLSLLLIVPCWRRLLRNGSSRAQGWSSPMVLQYRSGGWGQWSAIGDLRQLQQRPDWLQLAVSLDGVGPTAPRKALRVALGGWYLPQTWRSYARQLGLMIAFIALPLLGVAWLLHWGGQGAQAAVAMRGVLIGSLGMVGGVAGPMICTFSLVWLKRRWQQANAELPLLALLPGLGEPAQARRQVVRAGLGLPLVLHALLALLIGVAMLCWHGHVAMLSFLLLAQLGVATVTVAMLLNLFGGRRLSIWVTGAVLVTSFVLCMSSLLLPAISWGRHPVAGVEPLLLPLVGAWLLLVAGMIWLARRGWHGLTQLPHPFVQS</sequence>
<feature type="transmembrane region" description="Helical" evidence="1">
    <location>
        <begin position="20"/>
        <end position="40"/>
    </location>
</feature>
<accession>A0AAU7QKG7</accession>
<dbReference type="EMBL" id="CP157948">
    <property type="protein sequence ID" value="XBS90080.1"/>
    <property type="molecule type" value="Genomic_DNA"/>
</dbReference>
<proteinExistence type="predicted"/>
<keyword evidence="1" id="KW-0472">Membrane</keyword>
<reference evidence="2" key="1">
    <citation type="submission" date="2024-06" db="EMBL/GenBank/DDBJ databases">
        <authorList>
            <person name="Sun Y."/>
        </authorList>
    </citation>
    <scope>NUCLEOTIDE SEQUENCE</scope>
    <source>
        <strain evidence="2">IGA1.0</strain>
    </source>
</reference>
<feature type="transmembrane region" description="Helical" evidence="1">
    <location>
        <begin position="268"/>
        <end position="290"/>
    </location>
</feature>
<evidence type="ECO:0000313" key="2">
    <source>
        <dbReference type="EMBL" id="XBS90080.1"/>
    </source>
</evidence>
<feature type="transmembrane region" description="Helical" evidence="1">
    <location>
        <begin position="454"/>
        <end position="473"/>
    </location>
</feature>
<feature type="transmembrane region" description="Helical" evidence="1">
    <location>
        <begin position="361"/>
        <end position="380"/>
    </location>
</feature>
<name>A0AAU7QKG7_9GAMM</name>
<feature type="transmembrane region" description="Helical" evidence="1">
    <location>
        <begin position="113"/>
        <end position="131"/>
    </location>
</feature>